<keyword evidence="8 11" id="KW-1133">Transmembrane helix</keyword>
<evidence type="ECO:0000313" key="13">
    <source>
        <dbReference type="Proteomes" id="UP000192491"/>
    </source>
</evidence>
<dbReference type="InterPro" id="IPR036412">
    <property type="entry name" value="HAD-like_sf"/>
</dbReference>
<dbReference type="PANTHER" id="PTHR43520">
    <property type="entry name" value="ATP7, ISOFORM B"/>
    <property type="match status" value="1"/>
</dbReference>
<keyword evidence="2" id="KW-0813">Transport</keyword>
<evidence type="ECO:0000256" key="9">
    <source>
        <dbReference type="ARBA" id="ARBA00023065"/>
    </source>
</evidence>
<proteinExistence type="predicted"/>
<evidence type="ECO:0000256" key="6">
    <source>
        <dbReference type="ARBA" id="ARBA00022842"/>
    </source>
</evidence>
<sequence length="194" mass="20084">RSQVFLGTAEDGWLAVISLADQLRAEAAQMVAELQALGVNVTLLSGDAPSVVAAVAQQLAIPTALGGQLPDDKLAYLRALQAQGAVVAMVGDGVNDAPVLAGAQVSIAMGSGSQLAQASADMVLLSEKLQQLPFAIRTARRMQVIIKQNFLWTIAYNVLAIPLAATGLIAPWMAAIGMSASSLVVVLNALRLKN</sequence>
<evidence type="ECO:0000256" key="7">
    <source>
        <dbReference type="ARBA" id="ARBA00022967"/>
    </source>
</evidence>
<dbReference type="InterPro" id="IPR023214">
    <property type="entry name" value="HAD_sf"/>
</dbReference>
<keyword evidence="9" id="KW-0406">Ion transport</keyword>
<dbReference type="GO" id="GO:0016887">
    <property type="term" value="F:ATP hydrolysis activity"/>
    <property type="evidence" value="ECO:0007669"/>
    <property type="project" value="InterPro"/>
</dbReference>
<evidence type="ECO:0000256" key="2">
    <source>
        <dbReference type="ARBA" id="ARBA00022448"/>
    </source>
</evidence>
<evidence type="ECO:0000256" key="10">
    <source>
        <dbReference type="ARBA" id="ARBA00023136"/>
    </source>
</evidence>
<dbReference type="SUPFAM" id="SSF56784">
    <property type="entry name" value="HAD-like"/>
    <property type="match status" value="1"/>
</dbReference>
<dbReference type="Gene3D" id="3.40.1110.10">
    <property type="entry name" value="Calcium-transporting ATPase, cytoplasmic domain N"/>
    <property type="match status" value="1"/>
</dbReference>
<feature type="non-terminal residue" evidence="12">
    <location>
        <position position="1"/>
    </location>
</feature>
<dbReference type="InterPro" id="IPR001757">
    <property type="entry name" value="P_typ_ATPase"/>
</dbReference>
<reference evidence="12 13" key="1">
    <citation type="submission" date="2017-01" db="EMBL/GenBank/DDBJ databases">
        <title>Novel large sulfur bacteria in the metagenomes of groundwater-fed chemosynthetic microbial mats in the Lake Huron basin.</title>
        <authorList>
            <person name="Sharrar A.M."/>
            <person name="Flood B.E."/>
            <person name="Bailey J.V."/>
            <person name="Jones D.S."/>
            <person name="Biddanda B."/>
            <person name="Ruberg S.A."/>
            <person name="Marcus D.N."/>
            <person name="Dick G.J."/>
        </authorList>
    </citation>
    <scope>NUCLEOTIDE SEQUENCE [LARGE SCALE GENOMIC DNA]</scope>
    <source>
        <strain evidence="12">A8</strain>
    </source>
</reference>
<dbReference type="GO" id="GO:0043682">
    <property type="term" value="F:P-type divalent copper transporter activity"/>
    <property type="evidence" value="ECO:0007669"/>
    <property type="project" value="TreeGrafter"/>
</dbReference>
<evidence type="ECO:0000256" key="11">
    <source>
        <dbReference type="SAM" id="Phobius"/>
    </source>
</evidence>
<evidence type="ECO:0000256" key="3">
    <source>
        <dbReference type="ARBA" id="ARBA00022475"/>
    </source>
</evidence>
<keyword evidence="5 11" id="KW-0812">Transmembrane</keyword>
<keyword evidence="3" id="KW-1003">Cell membrane</keyword>
<dbReference type="EMBL" id="MTEJ01000519">
    <property type="protein sequence ID" value="OQX02071.1"/>
    <property type="molecule type" value="Genomic_DNA"/>
</dbReference>
<dbReference type="PANTHER" id="PTHR43520:SF5">
    <property type="entry name" value="CATION-TRANSPORTING P-TYPE ATPASE-RELATED"/>
    <property type="match status" value="1"/>
</dbReference>
<comment type="caution">
    <text evidence="12">The sequence shown here is derived from an EMBL/GenBank/DDBJ whole genome shotgun (WGS) entry which is preliminary data.</text>
</comment>
<keyword evidence="6" id="KW-0460">Magnesium</keyword>
<evidence type="ECO:0000313" key="12">
    <source>
        <dbReference type="EMBL" id="OQX02071.1"/>
    </source>
</evidence>
<gene>
    <name evidence="12" type="ORF">BWK73_43915</name>
</gene>
<protein>
    <submittedName>
        <fullName evidence="12">Cation transporter</fullName>
    </submittedName>
</protein>
<dbReference type="PRINTS" id="PR00119">
    <property type="entry name" value="CATATPASE"/>
</dbReference>
<dbReference type="Gene3D" id="3.40.50.1000">
    <property type="entry name" value="HAD superfamily/HAD-like"/>
    <property type="match status" value="1"/>
</dbReference>
<keyword evidence="10 11" id="KW-0472">Membrane</keyword>
<dbReference type="NCBIfam" id="TIGR01494">
    <property type="entry name" value="ATPase_P-type"/>
    <property type="match status" value="1"/>
</dbReference>
<name>A0A1Y1QBF9_9GAMM</name>
<comment type="subcellular location">
    <subcellularLocation>
        <location evidence="1">Cell membrane</location>
        <topology evidence="1">Multi-pass membrane protein</topology>
    </subcellularLocation>
</comment>
<dbReference type="Pfam" id="PF00702">
    <property type="entry name" value="Hydrolase"/>
    <property type="match status" value="1"/>
</dbReference>
<evidence type="ECO:0000256" key="8">
    <source>
        <dbReference type="ARBA" id="ARBA00022989"/>
    </source>
</evidence>
<dbReference type="InterPro" id="IPR023299">
    <property type="entry name" value="ATPase_P-typ_cyto_dom_N"/>
</dbReference>
<dbReference type="GO" id="GO:0005507">
    <property type="term" value="F:copper ion binding"/>
    <property type="evidence" value="ECO:0007669"/>
    <property type="project" value="TreeGrafter"/>
</dbReference>
<keyword evidence="7" id="KW-1278">Translocase</keyword>
<dbReference type="GO" id="GO:0005886">
    <property type="term" value="C:plasma membrane"/>
    <property type="evidence" value="ECO:0007669"/>
    <property type="project" value="UniProtKB-SubCell"/>
</dbReference>
<dbReference type="GO" id="GO:0005524">
    <property type="term" value="F:ATP binding"/>
    <property type="evidence" value="ECO:0007669"/>
    <property type="project" value="InterPro"/>
</dbReference>
<dbReference type="AlphaFoldDB" id="A0A1Y1QBF9"/>
<organism evidence="12 13">
    <name type="scientific">Thiothrix lacustris</name>
    <dbReference type="NCBI Taxonomy" id="525917"/>
    <lineage>
        <taxon>Bacteria</taxon>
        <taxon>Pseudomonadati</taxon>
        <taxon>Pseudomonadota</taxon>
        <taxon>Gammaproteobacteria</taxon>
        <taxon>Thiotrichales</taxon>
        <taxon>Thiotrichaceae</taxon>
        <taxon>Thiothrix</taxon>
    </lineage>
</organism>
<evidence type="ECO:0000256" key="4">
    <source>
        <dbReference type="ARBA" id="ARBA00022553"/>
    </source>
</evidence>
<dbReference type="GO" id="GO:0055070">
    <property type="term" value="P:copper ion homeostasis"/>
    <property type="evidence" value="ECO:0007669"/>
    <property type="project" value="TreeGrafter"/>
</dbReference>
<keyword evidence="4" id="KW-0597">Phosphoprotein</keyword>
<feature type="transmembrane region" description="Helical" evidence="11">
    <location>
        <begin position="149"/>
        <end position="166"/>
    </location>
</feature>
<dbReference type="Proteomes" id="UP000192491">
    <property type="component" value="Unassembled WGS sequence"/>
</dbReference>
<evidence type="ECO:0000256" key="1">
    <source>
        <dbReference type="ARBA" id="ARBA00004651"/>
    </source>
</evidence>
<evidence type="ECO:0000256" key="5">
    <source>
        <dbReference type="ARBA" id="ARBA00022692"/>
    </source>
</evidence>
<accession>A0A1Y1QBF9</accession>